<dbReference type="EC" id="1.1.1.133" evidence="2"/>
<comment type="pathway">
    <text evidence="2">Carbohydrate biosynthesis; dTDP-L-rhamnose biosynthesis.</text>
</comment>
<dbReference type="Gene3D" id="3.90.25.10">
    <property type="entry name" value="UDP-galactose 4-epimerase, domain 1"/>
    <property type="match status" value="1"/>
</dbReference>
<dbReference type="SUPFAM" id="SSF51735">
    <property type="entry name" value="NAD(P)-binding Rossmann-fold domains"/>
    <property type="match status" value="1"/>
</dbReference>
<dbReference type="InterPro" id="IPR005913">
    <property type="entry name" value="dTDP_dehydrorham_reduct"/>
</dbReference>
<gene>
    <name evidence="5" type="primary">rfbD</name>
    <name evidence="5" type="ORF">ACFQ04_16330</name>
</gene>
<keyword evidence="2" id="KW-0521">NADP</keyword>
<comment type="function">
    <text evidence="2">Catalyzes the reduction of dTDP-6-deoxy-L-lyxo-4-hexulose to yield dTDP-L-rhamnose.</text>
</comment>
<keyword evidence="6" id="KW-1185">Reference proteome</keyword>
<dbReference type="EMBL" id="JBHTIL010000004">
    <property type="protein sequence ID" value="MFD0927308.1"/>
    <property type="molecule type" value="Genomic_DNA"/>
</dbReference>
<dbReference type="Gene3D" id="3.40.50.720">
    <property type="entry name" value="NAD(P)-binding Rossmann-like Domain"/>
    <property type="match status" value="1"/>
</dbReference>
<sequence>MNRNEGPNLVIVGARGQVGRLIAAENPQAQTLDRDEIDITDAGSVARALAGLTADDVVVNCAAHTAVDAAETDVEAAEAINVTGPANLARVTADSGARLVHVSTDYVFDDPREPAAGTRRPWEPGDLAPDARPASVYGRTKLEGERAAQAADPRTTIVRTAWVYTGAAGGSDFVATMRRLEASRPTVSVVDDQIGSPTYAVDLARALSALARTPSVVGTVLHATNSGACSWFDLARAVFTDIGADPERVQPTTTAGFPRPAPRPAWSVLSTRSWAEAGLPPLRDWRSAVTAALVADGVEVAAAG</sequence>
<dbReference type="PANTHER" id="PTHR10491">
    <property type="entry name" value="DTDP-4-DEHYDRORHAMNOSE REDUCTASE"/>
    <property type="match status" value="1"/>
</dbReference>
<evidence type="ECO:0000256" key="3">
    <source>
        <dbReference type="SAM" id="MobiDB-lite"/>
    </source>
</evidence>
<proteinExistence type="inferred from homology"/>
<organism evidence="5 6">
    <name type="scientific">Williamsia deligens</name>
    <dbReference type="NCBI Taxonomy" id="321325"/>
    <lineage>
        <taxon>Bacteria</taxon>
        <taxon>Bacillati</taxon>
        <taxon>Actinomycetota</taxon>
        <taxon>Actinomycetes</taxon>
        <taxon>Mycobacteriales</taxon>
        <taxon>Nocardiaceae</taxon>
        <taxon>Williamsia</taxon>
    </lineage>
</organism>
<comment type="caution">
    <text evidence="5">The sequence shown here is derived from an EMBL/GenBank/DDBJ whole genome shotgun (WGS) entry which is preliminary data.</text>
</comment>
<evidence type="ECO:0000259" key="4">
    <source>
        <dbReference type="Pfam" id="PF04321"/>
    </source>
</evidence>
<dbReference type="PANTHER" id="PTHR10491:SF4">
    <property type="entry name" value="METHIONINE ADENOSYLTRANSFERASE 2 SUBUNIT BETA"/>
    <property type="match status" value="1"/>
</dbReference>
<comment type="similarity">
    <text evidence="1 2">Belongs to the dTDP-4-dehydrorhamnose reductase family.</text>
</comment>
<dbReference type="Proteomes" id="UP001597068">
    <property type="component" value="Unassembled WGS sequence"/>
</dbReference>
<dbReference type="InterPro" id="IPR029903">
    <property type="entry name" value="RmlD-like-bd"/>
</dbReference>
<evidence type="ECO:0000313" key="6">
    <source>
        <dbReference type="Proteomes" id="UP001597068"/>
    </source>
</evidence>
<evidence type="ECO:0000256" key="1">
    <source>
        <dbReference type="ARBA" id="ARBA00010944"/>
    </source>
</evidence>
<feature type="domain" description="RmlD-like substrate binding" evidence="4">
    <location>
        <begin position="9"/>
        <end position="293"/>
    </location>
</feature>
<accession>A0ABW3GB46</accession>
<name>A0ABW3GB46_9NOCA</name>
<dbReference type="CDD" id="cd05254">
    <property type="entry name" value="dTDP_HR_like_SDR_e"/>
    <property type="match status" value="1"/>
</dbReference>
<keyword evidence="2 5" id="KW-0560">Oxidoreductase</keyword>
<dbReference type="RefSeq" id="WP_308214145.1">
    <property type="nucleotide sequence ID" value="NZ_BAAAMO010000005.1"/>
</dbReference>
<evidence type="ECO:0000256" key="2">
    <source>
        <dbReference type="RuleBase" id="RU364082"/>
    </source>
</evidence>
<protein>
    <recommendedName>
        <fullName evidence="2">dTDP-4-dehydrorhamnose reductase</fullName>
        <ecNumber evidence="2">1.1.1.133</ecNumber>
    </recommendedName>
</protein>
<reference evidence="6" key="1">
    <citation type="journal article" date="2019" name="Int. J. Syst. Evol. Microbiol.">
        <title>The Global Catalogue of Microorganisms (GCM) 10K type strain sequencing project: providing services to taxonomists for standard genome sequencing and annotation.</title>
        <authorList>
            <consortium name="The Broad Institute Genomics Platform"/>
            <consortium name="The Broad Institute Genome Sequencing Center for Infectious Disease"/>
            <person name="Wu L."/>
            <person name="Ma J."/>
        </authorList>
    </citation>
    <scope>NUCLEOTIDE SEQUENCE [LARGE SCALE GENOMIC DNA]</scope>
    <source>
        <strain evidence="6">CCUG 50873</strain>
    </source>
</reference>
<dbReference type="GO" id="GO:0008831">
    <property type="term" value="F:dTDP-4-dehydrorhamnose reductase activity"/>
    <property type="evidence" value="ECO:0007669"/>
    <property type="project" value="UniProtKB-EC"/>
</dbReference>
<feature type="region of interest" description="Disordered" evidence="3">
    <location>
        <begin position="111"/>
        <end position="133"/>
    </location>
</feature>
<dbReference type="NCBIfam" id="TIGR01214">
    <property type="entry name" value="rmlD"/>
    <property type="match status" value="1"/>
</dbReference>
<dbReference type="InterPro" id="IPR036291">
    <property type="entry name" value="NAD(P)-bd_dom_sf"/>
</dbReference>
<evidence type="ECO:0000313" key="5">
    <source>
        <dbReference type="EMBL" id="MFD0927308.1"/>
    </source>
</evidence>
<dbReference type="Pfam" id="PF04321">
    <property type="entry name" value="RmlD_sub_bind"/>
    <property type="match status" value="1"/>
</dbReference>